<evidence type="ECO:0000256" key="3">
    <source>
        <dbReference type="ARBA" id="ARBA00022723"/>
    </source>
</evidence>
<dbReference type="STRING" id="329046.A0A1Y2B8V8"/>
<dbReference type="InterPro" id="IPR000086">
    <property type="entry name" value="NUDIX_hydrolase_dom"/>
</dbReference>
<dbReference type="PANTHER" id="PTHR12992">
    <property type="entry name" value="NUDIX HYDROLASE"/>
    <property type="match status" value="1"/>
</dbReference>
<keyword evidence="3" id="KW-0479">Metal-binding</keyword>
<accession>A0A1Y2B8V8</accession>
<feature type="domain" description="Nudix hydrolase" evidence="7">
    <location>
        <begin position="29"/>
        <end position="195"/>
    </location>
</feature>
<dbReference type="OrthoDB" id="10260614at2759"/>
<name>A0A1Y2B8V8_9FUNG</name>
<dbReference type="InterPro" id="IPR045121">
    <property type="entry name" value="CoAse"/>
</dbReference>
<dbReference type="Gene3D" id="3.90.79.10">
    <property type="entry name" value="Nucleoside Triphosphate Pyrophosphohydrolase"/>
    <property type="match status" value="2"/>
</dbReference>
<dbReference type="GO" id="GO:0010945">
    <property type="term" value="F:coenzyme A diphosphatase activity"/>
    <property type="evidence" value="ECO:0007669"/>
    <property type="project" value="InterPro"/>
</dbReference>
<evidence type="ECO:0000313" key="9">
    <source>
        <dbReference type="Proteomes" id="UP000193642"/>
    </source>
</evidence>
<comment type="caution">
    <text evidence="8">The sequence shown here is derived from an EMBL/GenBank/DDBJ whole genome shotgun (WGS) entry which is preliminary data.</text>
</comment>
<gene>
    <name evidence="8" type="ORF">BCR33DRAFT_857182</name>
</gene>
<comment type="cofactor">
    <cofactor evidence="2">
        <name>Mg(2+)</name>
        <dbReference type="ChEBI" id="CHEBI:18420"/>
    </cofactor>
</comment>
<dbReference type="AlphaFoldDB" id="A0A1Y2B8V8"/>
<reference evidence="8 9" key="1">
    <citation type="submission" date="2016-07" db="EMBL/GenBank/DDBJ databases">
        <title>Pervasive Adenine N6-methylation of Active Genes in Fungi.</title>
        <authorList>
            <consortium name="DOE Joint Genome Institute"/>
            <person name="Mondo S.J."/>
            <person name="Dannebaum R.O."/>
            <person name="Kuo R.C."/>
            <person name="Labutti K."/>
            <person name="Haridas S."/>
            <person name="Kuo A."/>
            <person name="Salamov A."/>
            <person name="Ahrendt S.R."/>
            <person name="Lipzen A."/>
            <person name="Sullivan W."/>
            <person name="Andreopoulos W.B."/>
            <person name="Clum A."/>
            <person name="Lindquist E."/>
            <person name="Daum C."/>
            <person name="Ramamoorthy G.K."/>
            <person name="Gryganskyi A."/>
            <person name="Culley D."/>
            <person name="Magnuson J.K."/>
            <person name="James T.Y."/>
            <person name="O'Malley M.A."/>
            <person name="Stajich J.E."/>
            <person name="Spatafora J.W."/>
            <person name="Visel A."/>
            <person name="Grigoriev I.V."/>
        </authorList>
    </citation>
    <scope>NUCLEOTIDE SEQUENCE [LARGE SCALE GENOMIC DNA]</scope>
    <source>
        <strain evidence="8 9">JEL800</strain>
    </source>
</reference>
<evidence type="ECO:0000256" key="2">
    <source>
        <dbReference type="ARBA" id="ARBA00001946"/>
    </source>
</evidence>
<evidence type="ECO:0000313" key="8">
    <source>
        <dbReference type="EMBL" id="ORY30927.1"/>
    </source>
</evidence>
<dbReference type="SUPFAM" id="SSF55811">
    <property type="entry name" value="Nudix"/>
    <property type="match status" value="2"/>
</dbReference>
<evidence type="ECO:0000256" key="6">
    <source>
        <dbReference type="ARBA" id="ARBA00023211"/>
    </source>
</evidence>
<dbReference type="GO" id="GO:0015938">
    <property type="term" value="P:coenzyme A catabolic process"/>
    <property type="evidence" value="ECO:0007669"/>
    <property type="project" value="TreeGrafter"/>
</dbReference>
<comment type="cofactor">
    <cofactor evidence="1">
        <name>Mn(2+)</name>
        <dbReference type="ChEBI" id="CHEBI:29035"/>
    </cofactor>
</comment>
<proteinExistence type="predicted"/>
<keyword evidence="4" id="KW-0378">Hydrolase</keyword>
<evidence type="ECO:0000256" key="5">
    <source>
        <dbReference type="ARBA" id="ARBA00022842"/>
    </source>
</evidence>
<feature type="domain" description="Nudix hydrolase" evidence="7">
    <location>
        <begin position="258"/>
        <end position="415"/>
    </location>
</feature>
<dbReference type="InterPro" id="IPR015797">
    <property type="entry name" value="NUDIX_hydrolase-like_dom_sf"/>
</dbReference>
<evidence type="ECO:0000259" key="7">
    <source>
        <dbReference type="PROSITE" id="PS51462"/>
    </source>
</evidence>
<organism evidence="8 9">
    <name type="scientific">Rhizoclosmatium globosum</name>
    <dbReference type="NCBI Taxonomy" id="329046"/>
    <lineage>
        <taxon>Eukaryota</taxon>
        <taxon>Fungi</taxon>
        <taxon>Fungi incertae sedis</taxon>
        <taxon>Chytridiomycota</taxon>
        <taxon>Chytridiomycota incertae sedis</taxon>
        <taxon>Chytridiomycetes</taxon>
        <taxon>Chytridiales</taxon>
        <taxon>Chytriomycetaceae</taxon>
        <taxon>Rhizoclosmatium</taxon>
    </lineage>
</organism>
<dbReference type="CDD" id="cd03426">
    <property type="entry name" value="NUDIX_CoAse_Nudt7"/>
    <property type="match status" value="2"/>
</dbReference>
<keyword evidence="6" id="KW-0464">Manganese</keyword>
<protein>
    <recommendedName>
        <fullName evidence="7">Nudix hydrolase domain-containing protein</fullName>
    </recommendedName>
</protein>
<evidence type="ECO:0000256" key="1">
    <source>
        <dbReference type="ARBA" id="ARBA00001936"/>
    </source>
</evidence>
<evidence type="ECO:0000256" key="4">
    <source>
        <dbReference type="ARBA" id="ARBA00022801"/>
    </source>
</evidence>
<sequence>MTSIVEQVRANLARHSAPDLSEYETLEKRKRAAVLMPLILDEATDSVHIVLSRRALTLRTHPGEVAFPGGRMDPEDPDGAATAIREANEEIGLDPSFVQVATIQEPAISLHKLLVTPVAAYIDCERLLASKSSELKEAEYANASLAGKVIKTLTISPDEVHSVFSIPLDTFLLKKCHEQRQVDASDGSGAEWKFHVFTVTDEFGREYHVWGLTAHFVVEFARLAFGRDPEMRKTEQVLSNLRAYKAPIHPEYEAVDRSKRAAVLLPVILDHETDTIHVILTQRASKLRTHSGEVALPGGRMDADDESIIATALREAAEEIGLNSSDAEVVSVHEPAVSLHRILVTPVCAIISNSLATESDIPKNVPNSKSLAARIMNNLTLSPDEVEHVFTVPLHYFLESRGHSGHDIVGDDGTSTWKIHRFQYVDEFGRSFLVWGMTSYILVQFAKIAFGEEPEFQAFSASERPTLRKKPDFKL</sequence>
<dbReference type="PROSITE" id="PS51462">
    <property type="entry name" value="NUDIX"/>
    <property type="match status" value="2"/>
</dbReference>
<keyword evidence="9" id="KW-1185">Reference proteome</keyword>
<keyword evidence="5" id="KW-0460">Magnesium</keyword>
<dbReference type="Proteomes" id="UP000193642">
    <property type="component" value="Unassembled WGS sequence"/>
</dbReference>
<dbReference type="GO" id="GO:0046872">
    <property type="term" value="F:metal ion binding"/>
    <property type="evidence" value="ECO:0007669"/>
    <property type="project" value="UniProtKB-KW"/>
</dbReference>
<dbReference type="PANTHER" id="PTHR12992:SF24">
    <property type="entry name" value="PEROXISOMAL COENZYME A DIPHOSPHATASE NUDT7"/>
    <property type="match status" value="1"/>
</dbReference>
<dbReference type="Pfam" id="PF00293">
    <property type="entry name" value="NUDIX"/>
    <property type="match status" value="2"/>
</dbReference>
<dbReference type="EMBL" id="MCGO01000080">
    <property type="protein sequence ID" value="ORY30927.1"/>
    <property type="molecule type" value="Genomic_DNA"/>
</dbReference>